<keyword evidence="2" id="KW-1185">Reference proteome</keyword>
<sequence length="593" mass="69935">MAAVQEEWRWANKRNVRPQTRRRKKYPTVQTITPTCIEIANTKLWFPFPNLEYARSVSLSRKLLEFNYAFSHNTKDHKPEYPKLSPALWYNTLEQFRNRNAYRLIVDQRQIRITQLVRTDDHVMKQNLMTYGISENRALAAISHIKTMPKPNLEQCLKHITEDGQIMEPGSKIFLIWNANRYSTDQDQNSTCISPSADVTTATSYINPFNRGRKIRKIIKSNNVNDDDSDYVPPPEKEHVPMEHTVEWQMLNWQNPIWREYFSAEVNEILSNRCFREMTVYYRTHRRTNQPLTEKFLMALKLAFFKHEWFKVANTIKGLCTTEGITSRRSWLFWNAGFYSIIRFEKTIGLALAATRQLAIHFSELFTPLCYERRLGVEVAIWLTQEGRFLEGVKFLKEMDELGRLRRCHGPGYSEEIGLKRDQVDFVFHLILAVHTYAMYIRDTTLHKKGLFSGTETDLHRCAEVALSEFERLSEFANECESEITTYLEQLIELTIKCRSPETAKKVFDKIVVQYYGNAYVERAYLKFLSKYFKDIKNEISKNLKLRRKFRFTTPPSHWGHQGRSIATYVQRKLEVKSNMKPFNKLPNPSFSV</sequence>
<evidence type="ECO:0000313" key="1">
    <source>
        <dbReference type="EMBL" id="OXA59704.1"/>
    </source>
</evidence>
<dbReference type="AlphaFoldDB" id="A0A226ERM4"/>
<dbReference type="Proteomes" id="UP000198287">
    <property type="component" value="Unassembled WGS sequence"/>
</dbReference>
<reference evidence="1 2" key="1">
    <citation type="submission" date="2015-12" db="EMBL/GenBank/DDBJ databases">
        <title>The genome of Folsomia candida.</title>
        <authorList>
            <person name="Faddeeva A."/>
            <person name="Derks M.F."/>
            <person name="Anvar Y."/>
            <person name="Smit S."/>
            <person name="Van Straalen N."/>
            <person name="Roelofs D."/>
        </authorList>
    </citation>
    <scope>NUCLEOTIDE SEQUENCE [LARGE SCALE GENOMIC DNA]</scope>
    <source>
        <strain evidence="1 2">VU population</strain>
        <tissue evidence="1">Whole body</tissue>
    </source>
</reference>
<accession>A0A226ERM4</accession>
<proteinExistence type="predicted"/>
<dbReference type="EMBL" id="LNIX01000002">
    <property type="protein sequence ID" value="OXA59704.1"/>
    <property type="molecule type" value="Genomic_DNA"/>
</dbReference>
<comment type="caution">
    <text evidence="1">The sequence shown here is derived from an EMBL/GenBank/DDBJ whole genome shotgun (WGS) entry which is preliminary data.</text>
</comment>
<protein>
    <submittedName>
        <fullName evidence="1">Uncharacterized protein</fullName>
    </submittedName>
</protein>
<gene>
    <name evidence="1" type="ORF">Fcan01_04984</name>
</gene>
<evidence type="ECO:0000313" key="2">
    <source>
        <dbReference type="Proteomes" id="UP000198287"/>
    </source>
</evidence>
<dbReference type="OrthoDB" id="10677442at2759"/>
<organism evidence="1 2">
    <name type="scientific">Folsomia candida</name>
    <name type="common">Springtail</name>
    <dbReference type="NCBI Taxonomy" id="158441"/>
    <lineage>
        <taxon>Eukaryota</taxon>
        <taxon>Metazoa</taxon>
        <taxon>Ecdysozoa</taxon>
        <taxon>Arthropoda</taxon>
        <taxon>Hexapoda</taxon>
        <taxon>Collembola</taxon>
        <taxon>Entomobryomorpha</taxon>
        <taxon>Isotomoidea</taxon>
        <taxon>Isotomidae</taxon>
        <taxon>Proisotominae</taxon>
        <taxon>Folsomia</taxon>
    </lineage>
</organism>
<name>A0A226ERM4_FOLCA</name>